<reference evidence="1" key="1">
    <citation type="submission" date="2020-05" db="EMBL/GenBank/DDBJ databases">
        <authorList>
            <person name="Chiriac C."/>
            <person name="Salcher M."/>
            <person name="Ghai R."/>
            <person name="Kavagutti S V."/>
        </authorList>
    </citation>
    <scope>NUCLEOTIDE SEQUENCE</scope>
</reference>
<organism evidence="1">
    <name type="scientific">uncultured Caudovirales phage</name>
    <dbReference type="NCBI Taxonomy" id="2100421"/>
    <lineage>
        <taxon>Viruses</taxon>
        <taxon>Duplodnaviria</taxon>
        <taxon>Heunggongvirae</taxon>
        <taxon>Uroviricota</taxon>
        <taxon>Caudoviricetes</taxon>
        <taxon>Peduoviridae</taxon>
        <taxon>Maltschvirus</taxon>
        <taxon>Maltschvirus maltsch</taxon>
    </lineage>
</organism>
<dbReference type="EMBL" id="LR798243">
    <property type="protein sequence ID" value="CAB5214170.1"/>
    <property type="molecule type" value="Genomic_DNA"/>
</dbReference>
<gene>
    <name evidence="1" type="ORF">UFOVP190_24</name>
</gene>
<proteinExistence type="predicted"/>
<sequence length="114" mass="12829">MPKQEPKKPRQPRSKRLNLNTKAKWEALLKEVKKEQVPIGVLRYITVNLKDGTSVDVNIAEMLEEGADPAVVEEVINAKLEALDDIIKDVDFHISVDSVAKVVQPFTDNLLKNL</sequence>
<name>A0A6J7WGW7_9CAUD</name>
<evidence type="ECO:0000313" key="1">
    <source>
        <dbReference type="EMBL" id="CAB5214170.1"/>
    </source>
</evidence>
<accession>A0A6J7WGW7</accession>
<protein>
    <submittedName>
        <fullName evidence="1">Uncharacterized protein</fullName>
    </submittedName>
</protein>